<dbReference type="InterPro" id="IPR050275">
    <property type="entry name" value="PGM_Phosphatase"/>
</dbReference>
<dbReference type="CDD" id="cd07067">
    <property type="entry name" value="HP_PGM_like"/>
    <property type="match status" value="1"/>
</dbReference>
<sequence length="180" mass="20176">MTQSIYIIRHAQAMGQEPEAPLTTVGKQQAENLAAFLNEYPIDRLIASPFIRAVGTVEPYAKQYGKQIEVERRIGEGLIKSEQYPAWLTHLGDLFPNISLNAIESSSPTDKRDRAINAINDIIEHPSQHTAIVSHGGIIPILFHHFGYGAAFTRLTNPDVHLLTIDEQNNSTIERIWQPQ</sequence>
<dbReference type="Pfam" id="PF00300">
    <property type="entry name" value="His_Phos_1"/>
    <property type="match status" value="1"/>
</dbReference>
<dbReference type="EC" id="5.4.2.11" evidence="1"/>
<reference evidence="1 2" key="1">
    <citation type="submission" date="2024-06" db="EMBL/GenBank/DDBJ databases">
        <title>Genomic Encyclopedia of Type Strains, Phase IV (KMG-IV): sequencing the most valuable type-strain genomes for metagenomic binning, comparative biology and taxonomic classification.</title>
        <authorList>
            <person name="Goeker M."/>
        </authorList>
    </citation>
    <scope>NUCLEOTIDE SEQUENCE [LARGE SCALE GENOMIC DNA]</scope>
    <source>
        <strain evidence="1 2">DSM 23520</strain>
    </source>
</reference>
<dbReference type="PANTHER" id="PTHR48100">
    <property type="entry name" value="BROAD-SPECIFICITY PHOSPHATASE YOR283W-RELATED"/>
    <property type="match status" value="1"/>
</dbReference>
<evidence type="ECO:0000313" key="2">
    <source>
        <dbReference type="Proteomes" id="UP001549167"/>
    </source>
</evidence>
<comment type="caution">
    <text evidence="1">The sequence shown here is derived from an EMBL/GenBank/DDBJ whole genome shotgun (WGS) entry which is preliminary data.</text>
</comment>
<proteinExistence type="predicted"/>
<keyword evidence="1" id="KW-0413">Isomerase</keyword>
<dbReference type="SMART" id="SM00855">
    <property type="entry name" value="PGAM"/>
    <property type="match status" value="1"/>
</dbReference>
<dbReference type="Proteomes" id="UP001549167">
    <property type="component" value="Unassembled WGS sequence"/>
</dbReference>
<dbReference type="SUPFAM" id="SSF53254">
    <property type="entry name" value="Phosphoglycerate mutase-like"/>
    <property type="match status" value="1"/>
</dbReference>
<dbReference type="EMBL" id="JBEPMX010000005">
    <property type="protein sequence ID" value="MET3683158.1"/>
    <property type="molecule type" value="Genomic_DNA"/>
</dbReference>
<dbReference type="Gene3D" id="3.40.50.1240">
    <property type="entry name" value="Phosphoglycerate mutase-like"/>
    <property type="match status" value="1"/>
</dbReference>
<dbReference type="InterPro" id="IPR013078">
    <property type="entry name" value="His_Pase_superF_clade-1"/>
</dbReference>
<gene>
    <name evidence="1" type="ORF">ABID56_001249</name>
</gene>
<dbReference type="GO" id="GO:0004619">
    <property type="term" value="F:phosphoglycerate mutase activity"/>
    <property type="evidence" value="ECO:0007669"/>
    <property type="project" value="UniProtKB-EC"/>
</dbReference>
<dbReference type="InterPro" id="IPR029033">
    <property type="entry name" value="His_PPase_superfam"/>
</dbReference>
<name>A0ABV2KUA4_9BACI</name>
<accession>A0ABV2KUA4</accession>
<dbReference type="RefSeq" id="WP_354219751.1">
    <property type="nucleotide sequence ID" value="NZ_JBEPMX010000005.1"/>
</dbReference>
<keyword evidence="2" id="KW-1185">Reference proteome</keyword>
<organism evidence="1 2">
    <name type="scientific">Alkalibacillus flavidus</name>
    <dbReference type="NCBI Taxonomy" id="546021"/>
    <lineage>
        <taxon>Bacteria</taxon>
        <taxon>Bacillati</taxon>
        <taxon>Bacillota</taxon>
        <taxon>Bacilli</taxon>
        <taxon>Bacillales</taxon>
        <taxon>Bacillaceae</taxon>
        <taxon>Alkalibacillus</taxon>
    </lineage>
</organism>
<protein>
    <submittedName>
        <fullName evidence="1">2,3-bisphosphoglycerate-dependent phosphoglycerate mutase</fullName>
        <ecNumber evidence="1">5.4.2.11</ecNumber>
    </submittedName>
</protein>
<evidence type="ECO:0000313" key="1">
    <source>
        <dbReference type="EMBL" id="MET3683158.1"/>
    </source>
</evidence>
<dbReference type="PANTHER" id="PTHR48100:SF1">
    <property type="entry name" value="HISTIDINE PHOSPHATASE FAMILY PROTEIN-RELATED"/>
    <property type="match status" value="1"/>
</dbReference>